<dbReference type="EMBL" id="UINC01213182">
    <property type="protein sequence ID" value="SVE37843.1"/>
    <property type="molecule type" value="Genomic_DNA"/>
</dbReference>
<evidence type="ECO:0008006" key="2">
    <source>
        <dbReference type="Google" id="ProtNLM"/>
    </source>
</evidence>
<dbReference type="AlphaFoldDB" id="A0A383D0Q6"/>
<evidence type="ECO:0000313" key="1">
    <source>
        <dbReference type="EMBL" id="SVE37843.1"/>
    </source>
</evidence>
<protein>
    <recommendedName>
        <fullName evidence="2">RNA polymerase sigma-70 region 4 domain-containing protein</fullName>
    </recommendedName>
</protein>
<reference evidence="1" key="1">
    <citation type="submission" date="2018-05" db="EMBL/GenBank/DDBJ databases">
        <authorList>
            <person name="Lanie J.A."/>
            <person name="Ng W.-L."/>
            <person name="Kazmierczak K.M."/>
            <person name="Andrzejewski T.M."/>
            <person name="Davidsen T.M."/>
            <person name="Wayne K.J."/>
            <person name="Tettelin H."/>
            <person name="Glass J.I."/>
            <person name="Rusch D."/>
            <person name="Podicherti R."/>
            <person name="Tsui H.-C.T."/>
            <person name="Winkler M.E."/>
        </authorList>
    </citation>
    <scope>NUCLEOTIDE SEQUENCE</scope>
</reference>
<name>A0A383D0Q6_9ZZZZ</name>
<gene>
    <name evidence="1" type="ORF">METZ01_LOCUS490697</name>
</gene>
<proteinExistence type="predicted"/>
<organism evidence="1">
    <name type="scientific">marine metagenome</name>
    <dbReference type="NCBI Taxonomy" id="408172"/>
    <lineage>
        <taxon>unclassified sequences</taxon>
        <taxon>metagenomes</taxon>
        <taxon>ecological metagenomes</taxon>
    </lineage>
</organism>
<sequence>MKKTLVHLDSNRETIIVMMRYGGAIDQIAEELGYSEQELVEYIKSSGLDKQLSRRSWKWKAGGKRKRNVGTYKRKKQAS</sequence>
<accession>A0A383D0Q6</accession>